<organism evidence="2 3">
    <name type="scientific">Flavivirga jejuensis</name>
    <dbReference type="NCBI Taxonomy" id="870487"/>
    <lineage>
        <taxon>Bacteria</taxon>
        <taxon>Pseudomonadati</taxon>
        <taxon>Bacteroidota</taxon>
        <taxon>Flavobacteriia</taxon>
        <taxon>Flavobacteriales</taxon>
        <taxon>Flavobacteriaceae</taxon>
        <taxon>Flavivirga</taxon>
    </lineage>
</organism>
<comment type="caution">
    <text evidence="2">The sequence shown here is derived from an EMBL/GenBank/DDBJ whole genome shotgun (WGS) entry which is preliminary data.</text>
</comment>
<dbReference type="RefSeq" id="WP_303300497.1">
    <property type="nucleotide sequence ID" value="NZ_BAABDA010000042.1"/>
</dbReference>
<accession>A0ABT8WJS8</accession>
<evidence type="ECO:0000313" key="2">
    <source>
        <dbReference type="EMBL" id="MDO5973412.1"/>
    </source>
</evidence>
<name>A0ABT8WJS8_9FLAO</name>
<evidence type="ECO:0000313" key="3">
    <source>
        <dbReference type="Proteomes" id="UP001176806"/>
    </source>
</evidence>
<keyword evidence="3" id="KW-1185">Reference proteome</keyword>
<gene>
    <name evidence="2" type="ORF">Q4Q40_04375</name>
</gene>
<feature type="signal peptide" evidence="1">
    <location>
        <begin position="1"/>
        <end position="18"/>
    </location>
</feature>
<proteinExistence type="predicted"/>
<evidence type="ECO:0000256" key="1">
    <source>
        <dbReference type="SAM" id="SignalP"/>
    </source>
</evidence>
<dbReference type="Proteomes" id="UP001176806">
    <property type="component" value="Unassembled WGS sequence"/>
</dbReference>
<sequence length="78" mass="9075">MKRKLFITCLLFSTFAFAESVEDIIITDPLISTESDAEWLEVFLEAHVPLMELYNQFGEKIISEKNLVNNKLNIFSFK</sequence>
<keyword evidence="1" id="KW-0732">Signal</keyword>
<protein>
    <submittedName>
        <fullName evidence="2">Uncharacterized protein</fullName>
    </submittedName>
</protein>
<dbReference type="EMBL" id="JAUOEL010000001">
    <property type="protein sequence ID" value="MDO5973412.1"/>
    <property type="molecule type" value="Genomic_DNA"/>
</dbReference>
<reference evidence="2" key="1">
    <citation type="submission" date="2023-07" db="EMBL/GenBank/DDBJ databases">
        <title>Two novel species in the genus Flavivirga.</title>
        <authorList>
            <person name="Kwon K."/>
        </authorList>
    </citation>
    <scope>NUCLEOTIDE SEQUENCE</scope>
    <source>
        <strain evidence="2">KACC 14158</strain>
    </source>
</reference>
<feature type="chain" id="PRO_5047492924" evidence="1">
    <location>
        <begin position="19"/>
        <end position="78"/>
    </location>
</feature>